<dbReference type="NCBIfam" id="TIGR00639">
    <property type="entry name" value="PurN"/>
    <property type="match status" value="1"/>
</dbReference>
<keyword evidence="2 4" id="KW-0808">Transferase</keyword>
<evidence type="ECO:0000256" key="3">
    <source>
        <dbReference type="ARBA" id="ARBA00022755"/>
    </source>
</evidence>
<dbReference type="InterPro" id="IPR036477">
    <property type="entry name" value="Formyl_transf_N_sf"/>
</dbReference>
<evidence type="ECO:0000256" key="1">
    <source>
        <dbReference type="ARBA" id="ARBA00005054"/>
    </source>
</evidence>
<dbReference type="InterPro" id="IPR004607">
    <property type="entry name" value="GART"/>
</dbReference>
<reference evidence="6 7" key="1">
    <citation type="submission" date="2023-09" db="EMBL/GenBank/DDBJ databases">
        <authorList>
            <person name="Rey-Velasco X."/>
        </authorList>
    </citation>
    <scope>NUCLEOTIDE SEQUENCE [LARGE SCALE GENOMIC DNA]</scope>
    <source>
        <strain evidence="6 7">W345</strain>
    </source>
</reference>
<accession>A0ABU2WEE5</accession>
<comment type="similarity">
    <text evidence="4">Belongs to the GART family.</text>
</comment>
<dbReference type="PANTHER" id="PTHR43369">
    <property type="entry name" value="PHOSPHORIBOSYLGLYCINAMIDE FORMYLTRANSFERASE"/>
    <property type="match status" value="1"/>
</dbReference>
<dbReference type="SUPFAM" id="SSF53328">
    <property type="entry name" value="Formyltransferase"/>
    <property type="match status" value="1"/>
</dbReference>
<dbReference type="InterPro" id="IPR002376">
    <property type="entry name" value="Formyl_transf_N"/>
</dbReference>
<sequence>MKRVVVLVSGSGRNLQALLDHAAAGTLQASIVGVLSNRADAYALERARLAKVPAICLPHQNYPERADFDRALADAVSALAPDIVLMAGFMRVLGDAFLERFAGRMLNIHPSLLPRHPGLRTHDRVLEAGDSEHGATVHFVTPELDGGPRIIQGKFRVPAQHTAAMLAEKLMTEIELRIYPQAVAWFARGELGLEAGRVKFRGVPLDAPLSLQDLEDPFR</sequence>
<dbReference type="Pfam" id="PF00551">
    <property type="entry name" value="Formyl_trans_N"/>
    <property type="match status" value="1"/>
</dbReference>
<evidence type="ECO:0000259" key="5">
    <source>
        <dbReference type="Pfam" id="PF00551"/>
    </source>
</evidence>
<comment type="caution">
    <text evidence="6">The sequence shown here is derived from an EMBL/GenBank/DDBJ whole genome shotgun (WGS) entry which is preliminary data.</text>
</comment>
<protein>
    <recommendedName>
        <fullName evidence="4">Phosphoribosylglycinamide formyltransferase</fullName>
        <ecNumber evidence="4">2.1.2.2</ecNumber>
    </recommendedName>
    <alternativeName>
        <fullName evidence="4">5'-phosphoribosylglycinamide transformylase</fullName>
    </alternativeName>
    <alternativeName>
        <fullName evidence="4">GAR transformylase</fullName>
        <shortName evidence="4">GART</shortName>
    </alternativeName>
</protein>
<dbReference type="Proteomes" id="UP001254608">
    <property type="component" value="Unassembled WGS sequence"/>
</dbReference>
<dbReference type="CDD" id="cd08645">
    <property type="entry name" value="FMT_core_GART"/>
    <property type="match status" value="1"/>
</dbReference>
<dbReference type="HAMAP" id="MF_01930">
    <property type="entry name" value="PurN"/>
    <property type="match status" value="1"/>
</dbReference>
<comment type="caution">
    <text evidence="4">Lacks conserved residue(s) required for the propagation of feature annotation.</text>
</comment>
<comment type="catalytic activity">
    <reaction evidence="4">
        <text>N(1)-(5-phospho-beta-D-ribosyl)glycinamide + (6R)-10-formyltetrahydrofolate = N(2)-formyl-N(1)-(5-phospho-beta-D-ribosyl)glycinamide + (6S)-5,6,7,8-tetrahydrofolate + H(+)</text>
        <dbReference type="Rhea" id="RHEA:15053"/>
        <dbReference type="ChEBI" id="CHEBI:15378"/>
        <dbReference type="ChEBI" id="CHEBI:57453"/>
        <dbReference type="ChEBI" id="CHEBI:143788"/>
        <dbReference type="ChEBI" id="CHEBI:147286"/>
        <dbReference type="ChEBI" id="CHEBI:195366"/>
        <dbReference type="EC" id="2.1.2.2"/>
    </reaction>
</comment>
<comment type="pathway">
    <text evidence="1 4">Purine metabolism; IMP biosynthesis via de novo pathway; N(2)-formyl-N(1)-(5-phospho-D-ribosyl)glycinamide from N(1)-(5-phospho-D-ribosyl)glycinamide (10-formyl THF route): step 1/1.</text>
</comment>
<dbReference type="GO" id="GO:0004644">
    <property type="term" value="F:phosphoribosylglycinamide formyltransferase activity"/>
    <property type="evidence" value="ECO:0007669"/>
    <property type="project" value="UniProtKB-EC"/>
</dbReference>
<dbReference type="EMBL" id="JAVRIC010000002">
    <property type="protein sequence ID" value="MDT0496250.1"/>
    <property type="molecule type" value="Genomic_DNA"/>
</dbReference>
<proteinExistence type="inferred from homology"/>
<name>A0ABU2WEE5_9GAMM</name>
<dbReference type="EC" id="2.1.2.2" evidence="4"/>
<evidence type="ECO:0000256" key="2">
    <source>
        <dbReference type="ARBA" id="ARBA00022679"/>
    </source>
</evidence>
<organism evidence="6 7">
    <name type="scientific">Banduia mediterranea</name>
    <dbReference type="NCBI Taxonomy" id="3075609"/>
    <lineage>
        <taxon>Bacteria</taxon>
        <taxon>Pseudomonadati</taxon>
        <taxon>Pseudomonadota</taxon>
        <taxon>Gammaproteobacteria</taxon>
        <taxon>Nevskiales</taxon>
        <taxon>Algiphilaceae</taxon>
        <taxon>Banduia</taxon>
    </lineage>
</organism>
<dbReference type="RefSeq" id="WP_311363639.1">
    <property type="nucleotide sequence ID" value="NZ_JAVRIC010000002.1"/>
</dbReference>
<dbReference type="Gene3D" id="3.40.50.170">
    <property type="entry name" value="Formyl transferase, N-terminal domain"/>
    <property type="match status" value="1"/>
</dbReference>
<evidence type="ECO:0000256" key="4">
    <source>
        <dbReference type="HAMAP-Rule" id="MF_01930"/>
    </source>
</evidence>
<keyword evidence="3 4" id="KW-0658">Purine biosynthesis</keyword>
<comment type="function">
    <text evidence="4">Catalyzes the transfer of a formyl group from 10-formyltetrahydrofolate to 5-phospho-ribosyl-glycinamide (GAR), producing 5-phospho-ribosyl-N-formylglycinamide (FGAR) and tetrahydrofolate.</text>
</comment>
<feature type="domain" description="Formyl transferase N-terminal" evidence="5">
    <location>
        <begin position="2"/>
        <end position="183"/>
    </location>
</feature>
<feature type="active site" description="Proton donor" evidence="4">
    <location>
        <position position="109"/>
    </location>
</feature>
<keyword evidence="7" id="KW-1185">Reference proteome</keyword>
<evidence type="ECO:0000313" key="6">
    <source>
        <dbReference type="EMBL" id="MDT0496250.1"/>
    </source>
</evidence>
<feature type="binding site" evidence="4">
    <location>
        <position position="107"/>
    </location>
    <ligand>
        <name>(6R)-10-formyltetrahydrofolate</name>
        <dbReference type="ChEBI" id="CHEBI:195366"/>
    </ligand>
</feature>
<evidence type="ECO:0000313" key="7">
    <source>
        <dbReference type="Proteomes" id="UP001254608"/>
    </source>
</evidence>
<feature type="binding site" evidence="4">
    <location>
        <position position="65"/>
    </location>
    <ligand>
        <name>(6R)-10-formyltetrahydrofolate</name>
        <dbReference type="ChEBI" id="CHEBI:195366"/>
    </ligand>
</feature>
<dbReference type="PANTHER" id="PTHR43369:SF2">
    <property type="entry name" value="PHOSPHORIBOSYLGLYCINAMIDE FORMYLTRANSFERASE"/>
    <property type="match status" value="1"/>
</dbReference>
<gene>
    <name evidence="4 6" type="primary">purN</name>
    <name evidence="6" type="ORF">RM530_02565</name>
</gene>
<feature type="site" description="Raises pKa of active site His" evidence="4">
    <location>
        <position position="145"/>
    </location>
</feature>